<evidence type="ECO:0008006" key="3">
    <source>
        <dbReference type="Google" id="ProtNLM"/>
    </source>
</evidence>
<keyword evidence="1" id="KW-0732">Signal</keyword>
<evidence type="ECO:0000256" key="1">
    <source>
        <dbReference type="SAM" id="SignalP"/>
    </source>
</evidence>
<sequence>MWATKIVALHIFLFILHPDCLRPVSGLYQYVAAEILRLRSSHAGPPPPGLLLHPDIVLPPRRGYTYRGTRRPPRSVNQSALAYPTRMANAPAGQQPSIAKFGLLNTRSLTNKGHHILDLLSDNNLDFLCLVETWQHPNDFSSLNDAAPQGYVYTSKSRGEAVSL</sequence>
<accession>A0A1A8S1F5</accession>
<feature type="signal peptide" evidence="1">
    <location>
        <begin position="1"/>
        <end position="26"/>
    </location>
</feature>
<dbReference type="SUPFAM" id="SSF56219">
    <property type="entry name" value="DNase I-like"/>
    <property type="match status" value="1"/>
</dbReference>
<gene>
    <name evidence="2" type="primary">Nfu_g_1_025323</name>
</gene>
<dbReference type="EMBL" id="HAEH01021274">
    <property type="protein sequence ID" value="SBS12076.1"/>
    <property type="molecule type" value="Transcribed_RNA"/>
</dbReference>
<evidence type="ECO:0000313" key="2">
    <source>
        <dbReference type="EMBL" id="SBS12076.1"/>
    </source>
</evidence>
<dbReference type="AlphaFoldDB" id="A0A1A8S1F5"/>
<dbReference type="InterPro" id="IPR036691">
    <property type="entry name" value="Endo/exonu/phosph_ase_sf"/>
</dbReference>
<proteinExistence type="predicted"/>
<organism evidence="2">
    <name type="scientific">Nothobranchius rachovii</name>
    <name type="common">bluefin notho</name>
    <dbReference type="NCBI Taxonomy" id="451742"/>
    <lineage>
        <taxon>Eukaryota</taxon>
        <taxon>Metazoa</taxon>
        <taxon>Chordata</taxon>
        <taxon>Craniata</taxon>
        <taxon>Vertebrata</taxon>
        <taxon>Euteleostomi</taxon>
        <taxon>Actinopterygii</taxon>
        <taxon>Neopterygii</taxon>
        <taxon>Teleostei</taxon>
        <taxon>Neoteleostei</taxon>
        <taxon>Acanthomorphata</taxon>
        <taxon>Ovalentaria</taxon>
        <taxon>Atherinomorphae</taxon>
        <taxon>Cyprinodontiformes</taxon>
        <taxon>Nothobranchiidae</taxon>
        <taxon>Nothobranchius</taxon>
    </lineage>
</organism>
<feature type="chain" id="PRO_5008378221" description="Endonuclease/exonuclease/phosphatase domain-containing protein" evidence="1">
    <location>
        <begin position="27"/>
        <end position="164"/>
    </location>
</feature>
<reference evidence="2" key="1">
    <citation type="submission" date="2016-05" db="EMBL/GenBank/DDBJ databases">
        <authorList>
            <person name="Lavstsen T."/>
            <person name="Jespersen J.S."/>
        </authorList>
    </citation>
    <scope>NUCLEOTIDE SEQUENCE</scope>
    <source>
        <tissue evidence="2">Brain</tissue>
    </source>
</reference>
<protein>
    <recommendedName>
        <fullName evidence="3">Endonuclease/exonuclease/phosphatase domain-containing protein</fullName>
    </recommendedName>
</protein>
<reference evidence="2" key="2">
    <citation type="submission" date="2016-06" db="EMBL/GenBank/DDBJ databases">
        <title>The genome of a short-lived fish provides insights into sex chromosome evolution and the genetic control of aging.</title>
        <authorList>
            <person name="Reichwald K."/>
            <person name="Felder M."/>
            <person name="Petzold A."/>
            <person name="Koch P."/>
            <person name="Groth M."/>
            <person name="Platzer M."/>
        </authorList>
    </citation>
    <scope>NUCLEOTIDE SEQUENCE</scope>
    <source>
        <tissue evidence="2">Brain</tissue>
    </source>
</reference>
<name>A0A1A8S1F5_9TELE</name>